<proteinExistence type="predicted"/>
<dbReference type="PANTHER" id="PTHR31286:SF173">
    <property type="entry name" value="DUF4283 DOMAIN-CONTAINING PROTEIN"/>
    <property type="match status" value="1"/>
</dbReference>
<feature type="domain" description="DUF4283" evidence="2">
    <location>
        <begin position="2"/>
        <end position="46"/>
    </location>
</feature>
<feature type="region of interest" description="Disordered" evidence="1">
    <location>
        <begin position="160"/>
        <end position="185"/>
    </location>
</feature>
<name>A0ABR0N8Q7_GOSAR</name>
<protein>
    <recommendedName>
        <fullName evidence="2">DUF4283 domain-containing protein</fullName>
    </recommendedName>
</protein>
<evidence type="ECO:0000256" key="1">
    <source>
        <dbReference type="SAM" id="MobiDB-lite"/>
    </source>
</evidence>
<dbReference type="Pfam" id="PF14111">
    <property type="entry name" value="DUF4283"/>
    <property type="match status" value="1"/>
</dbReference>
<evidence type="ECO:0000313" key="4">
    <source>
        <dbReference type="Proteomes" id="UP001358586"/>
    </source>
</evidence>
<accession>A0ABR0N8Q7</accession>
<comment type="caution">
    <text evidence="3">The sequence shown here is derived from an EMBL/GenBank/DDBJ whole genome shotgun (WGS) entry which is preliminary data.</text>
</comment>
<keyword evidence="4" id="KW-1185">Reference proteome</keyword>
<gene>
    <name evidence="3" type="ORF">PVK06_041301</name>
</gene>
<sequence>MDIENGYFLAKFQSFDDYTKVLAQGPWMVYSQYLTVQPWTKEFCPSQPYPSLVLAWIRLPGLPSYLYKKKIIEVIGNTIGKVIRLDFNTDSRTRGRIQKVEYEALSTIYFSCGKYGPTAEFCIVMQSEPRPEEQMMNVDQVASEKREDTTVYGPWMVAKRKSRRNSRNNVPIRTENKEKGNSGSRFGALASMEGKLKDPNFGKKQKIILRDNPKVNKRNRLGGVLPENGLSNSIIADPNINRPVVGSALRAIDSNNGKREEDLRLFNVIQASNLEGSNCNALDSTQCDPGSSSKQPFISDFNSLDNMDLHNSQNSNFNNMPVNFSCISPMFVDQGENNIKDLSTASKTVASIPELIEIPVANITKGLNNTKHTAISFKEKDLADNRNTGKASL</sequence>
<dbReference type="InterPro" id="IPR040256">
    <property type="entry name" value="At4g02000-like"/>
</dbReference>
<dbReference type="EMBL" id="JARKNE010000011">
    <property type="protein sequence ID" value="KAK5786662.1"/>
    <property type="molecule type" value="Genomic_DNA"/>
</dbReference>
<evidence type="ECO:0000259" key="2">
    <source>
        <dbReference type="Pfam" id="PF14111"/>
    </source>
</evidence>
<dbReference type="Proteomes" id="UP001358586">
    <property type="component" value="Chromosome 11"/>
</dbReference>
<dbReference type="InterPro" id="IPR025558">
    <property type="entry name" value="DUF4283"/>
</dbReference>
<organism evidence="3 4">
    <name type="scientific">Gossypium arboreum</name>
    <name type="common">Tree cotton</name>
    <name type="synonym">Gossypium nanking</name>
    <dbReference type="NCBI Taxonomy" id="29729"/>
    <lineage>
        <taxon>Eukaryota</taxon>
        <taxon>Viridiplantae</taxon>
        <taxon>Streptophyta</taxon>
        <taxon>Embryophyta</taxon>
        <taxon>Tracheophyta</taxon>
        <taxon>Spermatophyta</taxon>
        <taxon>Magnoliopsida</taxon>
        <taxon>eudicotyledons</taxon>
        <taxon>Gunneridae</taxon>
        <taxon>Pentapetalae</taxon>
        <taxon>rosids</taxon>
        <taxon>malvids</taxon>
        <taxon>Malvales</taxon>
        <taxon>Malvaceae</taxon>
        <taxon>Malvoideae</taxon>
        <taxon>Gossypium</taxon>
    </lineage>
</organism>
<reference evidence="3 4" key="1">
    <citation type="submission" date="2023-03" db="EMBL/GenBank/DDBJ databases">
        <title>WGS of Gossypium arboreum.</title>
        <authorList>
            <person name="Yu D."/>
        </authorList>
    </citation>
    <scope>NUCLEOTIDE SEQUENCE [LARGE SCALE GENOMIC DNA]</scope>
    <source>
        <tissue evidence="3">Leaf</tissue>
    </source>
</reference>
<dbReference type="PANTHER" id="PTHR31286">
    <property type="entry name" value="GLYCINE-RICH CELL WALL STRUCTURAL PROTEIN 1.8-LIKE"/>
    <property type="match status" value="1"/>
</dbReference>
<evidence type="ECO:0000313" key="3">
    <source>
        <dbReference type="EMBL" id="KAK5786662.1"/>
    </source>
</evidence>